<comment type="caution">
    <text evidence="1">The sequence shown here is derived from an EMBL/GenBank/DDBJ whole genome shotgun (WGS) entry which is preliminary data.</text>
</comment>
<keyword evidence="2" id="KW-1185">Reference proteome</keyword>
<evidence type="ECO:0000313" key="2">
    <source>
        <dbReference type="Proteomes" id="UP000218896"/>
    </source>
</evidence>
<dbReference type="InterPro" id="IPR025990">
    <property type="entry name" value="zinc_ribbon_bacterial"/>
</dbReference>
<dbReference type="OrthoDB" id="9814566at2"/>
<dbReference type="Proteomes" id="UP000218896">
    <property type="component" value="Unassembled WGS sequence"/>
</dbReference>
<gene>
    <name evidence="1" type="ORF">CK501_01560</name>
</gene>
<accession>A0A2A2F8T8</accession>
<proteinExistence type="predicted"/>
<dbReference type="AlphaFoldDB" id="A0A2A2F8T8"/>
<name>A0A2A2F8T8_9GAMM</name>
<organism evidence="1 2">
    <name type="scientific">Halovibrio salipaludis</name>
    <dbReference type="NCBI Taxonomy" id="2032626"/>
    <lineage>
        <taxon>Bacteria</taxon>
        <taxon>Pseudomonadati</taxon>
        <taxon>Pseudomonadota</taxon>
        <taxon>Gammaproteobacteria</taxon>
        <taxon>Oceanospirillales</taxon>
        <taxon>Halomonadaceae</taxon>
        <taxon>Halovibrio</taxon>
    </lineage>
</organism>
<sequence>MALTETVPVPCPCCGEVIDVLVDCSLGDQTYVEDCFVCCQPLVLTVSVDPETGQPAVDAMPENA</sequence>
<dbReference type="InterPro" id="IPR017143">
    <property type="entry name" value="UCP037225"/>
</dbReference>
<evidence type="ECO:0008006" key="3">
    <source>
        <dbReference type="Google" id="ProtNLM"/>
    </source>
</evidence>
<dbReference type="PIRSF" id="PIRSF037225">
    <property type="entry name" value="UCP037225"/>
    <property type="match status" value="1"/>
</dbReference>
<dbReference type="EMBL" id="NSKD01000001">
    <property type="protein sequence ID" value="PAU81866.1"/>
    <property type="molecule type" value="Genomic_DNA"/>
</dbReference>
<dbReference type="RefSeq" id="WP_095615966.1">
    <property type="nucleotide sequence ID" value="NZ_NSKD01000001.1"/>
</dbReference>
<evidence type="ECO:0000313" key="1">
    <source>
        <dbReference type="EMBL" id="PAU81866.1"/>
    </source>
</evidence>
<protein>
    <recommendedName>
        <fullName evidence="3">CPXCG motif-containing cysteine-rich protein</fullName>
    </recommendedName>
</protein>
<dbReference type="Pfam" id="PF14255">
    <property type="entry name" value="Zn_ribbon_21"/>
    <property type="match status" value="1"/>
</dbReference>
<reference evidence="1 2" key="1">
    <citation type="submission" date="2017-08" db="EMBL/GenBank/DDBJ databases">
        <title>Halovibrio sewagensis sp. nov., isolated from wastewater of high salinity.</title>
        <authorList>
            <person name="Dong X."/>
            <person name="Zhang G."/>
        </authorList>
    </citation>
    <scope>NUCLEOTIDE SEQUENCE [LARGE SCALE GENOMIC DNA]</scope>
    <source>
        <strain evidence="1 2">YL5-2</strain>
    </source>
</reference>